<evidence type="ECO:0000259" key="2">
    <source>
        <dbReference type="SMART" id="SM00842"/>
    </source>
</evidence>
<dbReference type="SMART" id="SM00842">
    <property type="entry name" value="FtsA"/>
    <property type="match status" value="1"/>
</dbReference>
<evidence type="ECO:0000313" key="4">
    <source>
        <dbReference type="Proteomes" id="UP000183988"/>
    </source>
</evidence>
<dbReference type="InterPro" id="IPR003494">
    <property type="entry name" value="SHS2_FtsA"/>
</dbReference>
<dbReference type="PANTHER" id="PTHR32432:SF3">
    <property type="entry name" value="ETHANOLAMINE UTILIZATION PROTEIN EUTJ"/>
    <property type="match status" value="1"/>
</dbReference>
<feature type="domain" description="SHS2" evidence="2">
    <location>
        <begin position="7"/>
        <end position="204"/>
    </location>
</feature>
<evidence type="ECO:0000313" key="3">
    <source>
        <dbReference type="EMBL" id="SHF79942.1"/>
    </source>
</evidence>
<reference evidence="3 4" key="1">
    <citation type="submission" date="2016-11" db="EMBL/GenBank/DDBJ databases">
        <authorList>
            <person name="Jaros S."/>
            <person name="Januszkiewicz K."/>
            <person name="Wedrychowicz H."/>
        </authorList>
    </citation>
    <scope>NUCLEOTIDE SEQUENCE [LARGE SCALE GENOMIC DNA]</scope>
    <source>
        <strain evidence="3 4">IBRC-M 10683</strain>
    </source>
</reference>
<gene>
    <name evidence="3" type="ORF">SAMN05216225_100569</name>
</gene>
<dbReference type="Gene3D" id="3.30.420.40">
    <property type="match status" value="2"/>
</dbReference>
<dbReference type="RefSeq" id="WP_072888447.1">
    <property type="nucleotide sequence ID" value="NZ_FQVW01000005.1"/>
</dbReference>
<dbReference type="AlphaFoldDB" id="A0A1M5ELP0"/>
<name>A0A1M5ELP0_9BACI</name>
<keyword evidence="3" id="KW-0132">Cell division</keyword>
<dbReference type="PROSITE" id="PS50889">
    <property type="entry name" value="S4"/>
    <property type="match status" value="1"/>
</dbReference>
<keyword evidence="3" id="KW-0131">Cell cycle</keyword>
<dbReference type="Proteomes" id="UP000183988">
    <property type="component" value="Unassembled WGS sequence"/>
</dbReference>
<dbReference type="GO" id="GO:0003723">
    <property type="term" value="F:RNA binding"/>
    <property type="evidence" value="ECO:0007669"/>
    <property type="project" value="UniProtKB-KW"/>
</dbReference>
<protein>
    <submittedName>
        <fullName evidence="3">Cell division protein FtsA</fullName>
    </submittedName>
</protein>
<dbReference type="InterPro" id="IPR050696">
    <property type="entry name" value="FtsA/MreB"/>
</dbReference>
<sequence length="710" mass="78784">MENNPIIFALDIGTRSVTGIILKEENEHYTLLDYCSIEHKVRSMHDGQIHNVEEVANVISQVKRILEDKHGELKRVSVAAAGRSLKTIQSTASININQQPITQKTTIKHLELSAVHSAQVELANQETNNHYSNYYCVGYSVLYYKIDNEQIGSLIDQSGMEASVEIIATFLPKVVIESLLSALERTGLEMQALTLEPIAAIDVLIPESMRRLNVALVDIGAGTSDIAITNNGTVVAYGMVPVAGDEITESISDQYLLDFPLAEQAKRDIVTNGEAVITDILGFENTITYDQLLQDNKPNIEKLAHQIAEEIYRLNKKSPKAVMLIGGGSLTPELTTLLAEKLQLPSNRVAIRGMDAIQTLKKTDNIPSGPNFVTPIGIAISANRNPVHYITTTVNDQILRMFEVKQLTVGDCLVQAGMKINRMYGKPGMASIVKLNGKEITIPGEFGQAPTLLLNNQKTSVETAINDGDSIIVKPGKNGKAASITLEELIGSIPTISIFYNEELINIPGKIYVNGSTTEKTYLVQDNDNIVIKYPNTIEEFFDWHKLEIPSTNPFTITVDGKNLTLADGKSKILLNNKVMSLNTPIKSGDKLDVLENSESTVKDLLNHLKLDPWHHITVLFNGEQVELVKKKLVAIRDKQELQLETTIHPNDRITLKECELEPFIFQDVFRYVEIDLTNASGKFDLLKSNQPTTFYDTIMNGDQLEIKFH</sequence>
<proteinExistence type="predicted"/>
<evidence type="ECO:0000256" key="1">
    <source>
        <dbReference type="PROSITE-ProRule" id="PRU00182"/>
    </source>
</evidence>
<dbReference type="EMBL" id="FQVW01000005">
    <property type="protein sequence ID" value="SHF79942.1"/>
    <property type="molecule type" value="Genomic_DNA"/>
</dbReference>
<dbReference type="PANTHER" id="PTHR32432">
    <property type="entry name" value="CELL DIVISION PROTEIN FTSA-RELATED"/>
    <property type="match status" value="1"/>
</dbReference>
<dbReference type="CDD" id="cd24004">
    <property type="entry name" value="ASKHA_NBD_PilM-like"/>
    <property type="match status" value="1"/>
</dbReference>
<accession>A0A1M5ELP0</accession>
<dbReference type="Pfam" id="PF14450">
    <property type="entry name" value="FtsA"/>
    <property type="match status" value="1"/>
</dbReference>
<dbReference type="STRING" id="930117.SAMN05216225_100569"/>
<dbReference type="GO" id="GO:0051301">
    <property type="term" value="P:cell division"/>
    <property type="evidence" value="ECO:0007669"/>
    <property type="project" value="UniProtKB-KW"/>
</dbReference>
<dbReference type="InterPro" id="IPR043129">
    <property type="entry name" value="ATPase_NBD"/>
</dbReference>
<organism evidence="3 4">
    <name type="scientific">Ornithinibacillus halophilus</name>
    <dbReference type="NCBI Taxonomy" id="930117"/>
    <lineage>
        <taxon>Bacteria</taxon>
        <taxon>Bacillati</taxon>
        <taxon>Bacillota</taxon>
        <taxon>Bacilli</taxon>
        <taxon>Bacillales</taxon>
        <taxon>Bacillaceae</taxon>
        <taxon>Ornithinibacillus</taxon>
    </lineage>
</organism>
<dbReference type="SUPFAM" id="SSF53067">
    <property type="entry name" value="Actin-like ATPase domain"/>
    <property type="match status" value="2"/>
</dbReference>
<keyword evidence="1" id="KW-0694">RNA-binding</keyword>
<dbReference type="OrthoDB" id="9768127at2"/>
<keyword evidence="4" id="KW-1185">Reference proteome</keyword>